<evidence type="ECO:0000313" key="3">
    <source>
        <dbReference type="Proteomes" id="UP001291623"/>
    </source>
</evidence>
<evidence type="ECO:0000313" key="2">
    <source>
        <dbReference type="EMBL" id="KAK4360575.1"/>
    </source>
</evidence>
<keyword evidence="3" id="KW-1185">Reference proteome</keyword>
<dbReference type="EMBL" id="JAVYJV010000010">
    <property type="protein sequence ID" value="KAK4360575.1"/>
    <property type="molecule type" value="Genomic_DNA"/>
</dbReference>
<feature type="region of interest" description="Disordered" evidence="1">
    <location>
        <begin position="1"/>
        <end position="21"/>
    </location>
</feature>
<feature type="compositionally biased region" description="Basic and acidic residues" evidence="1">
    <location>
        <begin position="55"/>
        <end position="65"/>
    </location>
</feature>
<dbReference type="AlphaFoldDB" id="A0AAE1RZ80"/>
<organism evidence="2 3">
    <name type="scientific">Anisodus tanguticus</name>
    <dbReference type="NCBI Taxonomy" id="243964"/>
    <lineage>
        <taxon>Eukaryota</taxon>
        <taxon>Viridiplantae</taxon>
        <taxon>Streptophyta</taxon>
        <taxon>Embryophyta</taxon>
        <taxon>Tracheophyta</taxon>
        <taxon>Spermatophyta</taxon>
        <taxon>Magnoliopsida</taxon>
        <taxon>eudicotyledons</taxon>
        <taxon>Gunneridae</taxon>
        <taxon>Pentapetalae</taxon>
        <taxon>asterids</taxon>
        <taxon>lamiids</taxon>
        <taxon>Solanales</taxon>
        <taxon>Solanaceae</taxon>
        <taxon>Solanoideae</taxon>
        <taxon>Hyoscyameae</taxon>
        <taxon>Anisodus</taxon>
    </lineage>
</organism>
<evidence type="ECO:0000256" key="1">
    <source>
        <dbReference type="SAM" id="MobiDB-lite"/>
    </source>
</evidence>
<feature type="region of interest" description="Disordered" evidence="1">
    <location>
        <begin position="55"/>
        <end position="75"/>
    </location>
</feature>
<name>A0AAE1RZ80_9SOLA</name>
<gene>
    <name evidence="2" type="ORF">RND71_019527</name>
</gene>
<reference evidence="2" key="1">
    <citation type="submission" date="2023-12" db="EMBL/GenBank/DDBJ databases">
        <title>Genome assembly of Anisodus tanguticus.</title>
        <authorList>
            <person name="Wang Y.-J."/>
        </authorList>
    </citation>
    <scope>NUCLEOTIDE SEQUENCE</scope>
    <source>
        <strain evidence="2">KB-2021</strain>
        <tissue evidence="2">Leaf</tissue>
    </source>
</reference>
<accession>A0AAE1RZ80</accession>
<proteinExistence type="predicted"/>
<dbReference type="Proteomes" id="UP001291623">
    <property type="component" value="Unassembled WGS sequence"/>
</dbReference>
<protein>
    <submittedName>
        <fullName evidence="2">Uncharacterized protein</fullName>
    </submittedName>
</protein>
<comment type="caution">
    <text evidence="2">The sequence shown here is derived from an EMBL/GenBank/DDBJ whole genome shotgun (WGS) entry which is preliminary data.</text>
</comment>
<feature type="compositionally biased region" description="Basic and acidic residues" evidence="1">
    <location>
        <begin position="1"/>
        <end position="19"/>
    </location>
</feature>
<sequence length="75" mass="8470">MTESSRKSITEERDGRPEEQLSLSARKKVTFDSKVTTHEPVSIYEITVYLTETKKASEDERKEGCLAKSSKSKSS</sequence>